<comment type="caution">
    <text evidence="2">The sequence shown here is derived from an EMBL/GenBank/DDBJ whole genome shotgun (WGS) entry which is preliminary data.</text>
</comment>
<feature type="signal peptide" evidence="1">
    <location>
        <begin position="1"/>
        <end position="20"/>
    </location>
</feature>
<organism evidence="2 3">
    <name type="scientific">Microvirga makkahensis</name>
    <dbReference type="NCBI Taxonomy" id="1128670"/>
    <lineage>
        <taxon>Bacteria</taxon>
        <taxon>Pseudomonadati</taxon>
        <taxon>Pseudomonadota</taxon>
        <taxon>Alphaproteobacteria</taxon>
        <taxon>Hyphomicrobiales</taxon>
        <taxon>Methylobacteriaceae</taxon>
        <taxon>Microvirga</taxon>
    </lineage>
</organism>
<dbReference type="EMBL" id="WURB01000018">
    <property type="protein sequence ID" value="MXQ13620.1"/>
    <property type="molecule type" value="Genomic_DNA"/>
</dbReference>
<reference evidence="2 3" key="1">
    <citation type="submission" date="2019-12" db="EMBL/GenBank/DDBJ databases">
        <authorList>
            <person name="Yuan C.-G."/>
        </authorList>
    </citation>
    <scope>NUCLEOTIDE SEQUENCE [LARGE SCALE GENOMIC DNA]</scope>
    <source>
        <strain evidence="2 3">KCTC 23863</strain>
    </source>
</reference>
<feature type="chain" id="PRO_5030879347" evidence="1">
    <location>
        <begin position="21"/>
        <end position="155"/>
    </location>
</feature>
<name>A0A7X3MV04_9HYPH</name>
<dbReference type="CDD" id="cd06989">
    <property type="entry name" value="cupin_DRT102"/>
    <property type="match status" value="1"/>
</dbReference>
<dbReference type="InterPro" id="IPR014710">
    <property type="entry name" value="RmlC-like_jellyroll"/>
</dbReference>
<gene>
    <name evidence="2" type="ORF">GR328_19600</name>
</gene>
<proteinExistence type="predicted"/>
<dbReference type="AlphaFoldDB" id="A0A7X3MV04"/>
<keyword evidence="3" id="KW-1185">Reference proteome</keyword>
<dbReference type="SUPFAM" id="SSF51182">
    <property type="entry name" value="RmlC-like cupins"/>
    <property type="match status" value="1"/>
</dbReference>
<sequence length="155" mass="16495">MRPLILMTALLLSTSAPLLAQDQKAGHAMRADQLQWKPAPPAVPKGAQIAVLSGDPNKQGPFTMRLKTPAGFKIAAHSHPTAERLTIISGDFHLGMGDKLDEAKAEKLSSGGFAELPANTNHYAFTSTETVVQIDSVGPFAIKYVNPADDPSKSH</sequence>
<evidence type="ECO:0000313" key="3">
    <source>
        <dbReference type="Proteomes" id="UP000436483"/>
    </source>
</evidence>
<dbReference type="InterPro" id="IPR028013">
    <property type="entry name" value="DUF4437"/>
</dbReference>
<dbReference type="OrthoDB" id="7506908at2"/>
<dbReference type="InterPro" id="IPR011051">
    <property type="entry name" value="RmlC_Cupin_sf"/>
</dbReference>
<dbReference type="Proteomes" id="UP000436483">
    <property type="component" value="Unassembled WGS sequence"/>
</dbReference>
<accession>A0A7X3MV04</accession>
<evidence type="ECO:0000313" key="2">
    <source>
        <dbReference type="EMBL" id="MXQ13620.1"/>
    </source>
</evidence>
<protein>
    <submittedName>
        <fullName evidence="2">DUF4437 domain-containing protein</fullName>
    </submittedName>
</protein>
<evidence type="ECO:0000256" key="1">
    <source>
        <dbReference type="SAM" id="SignalP"/>
    </source>
</evidence>
<keyword evidence="1" id="KW-0732">Signal</keyword>
<reference evidence="2 3" key="2">
    <citation type="submission" date="2020-01" db="EMBL/GenBank/DDBJ databases">
        <title>Microvirga sp. nov., an arsenate reduction bacterium isolated from Tibet hotspring sediments.</title>
        <authorList>
            <person name="Xian W.-D."/>
            <person name="Li W.-J."/>
        </authorList>
    </citation>
    <scope>NUCLEOTIDE SEQUENCE [LARGE SCALE GENOMIC DNA]</scope>
    <source>
        <strain evidence="2 3">KCTC 23863</strain>
    </source>
</reference>
<dbReference type="Pfam" id="PF14499">
    <property type="entry name" value="DUF4437"/>
    <property type="match status" value="1"/>
</dbReference>
<dbReference type="Gene3D" id="2.60.120.10">
    <property type="entry name" value="Jelly Rolls"/>
    <property type="match status" value="1"/>
</dbReference>